<evidence type="ECO:0000313" key="1">
    <source>
        <dbReference type="EMBL" id="GAT02296.1"/>
    </source>
</evidence>
<accession>A0A100WQ31</accession>
<reference evidence="1 2" key="1">
    <citation type="journal article" date="2016" name="Genome Announc.">
        <title>Draft Genome Sequences of Five Rapidly Growing Mycobacterium Species, M. thermoresistibile, M. fortuitum subsp. acetamidolyticum, M. canariasense, M. brisbanense, and M. novocastrense.</title>
        <authorList>
            <person name="Katahira K."/>
            <person name="Ogura Y."/>
            <person name="Gotoh Y."/>
            <person name="Hayashi T."/>
        </authorList>
    </citation>
    <scope>NUCLEOTIDE SEQUENCE [LARGE SCALE GENOMIC DNA]</scope>
    <source>
        <strain evidence="1 2">JCM6368</strain>
    </source>
</reference>
<proteinExistence type="predicted"/>
<dbReference type="Proteomes" id="UP000069705">
    <property type="component" value="Unassembled WGS sequence"/>
</dbReference>
<sequence>MTDHHAGGQRPDLPLPSDGCAGILEQLAVASLVAEAEDLLRGVRYLSIATGDPETDDDLARVNALTSAAWTPRADAATTAIRGGNDYLTIRVEGAEADAFVDDLAELAQRLNPGFWRINRSPHAF</sequence>
<dbReference type="AlphaFoldDB" id="A0A100WQ31"/>
<name>A0A100WQ31_MYCFO</name>
<evidence type="ECO:0000313" key="2">
    <source>
        <dbReference type="Proteomes" id="UP000069705"/>
    </source>
</evidence>
<dbReference type="RefSeq" id="WP_061263488.1">
    <property type="nucleotide sequence ID" value="NZ_BCSZ01000022.1"/>
</dbReference>
<organism evidence="1 2">
    <name type="scientific">Mycolicibacterium fortuitum subsp. acetamidolyticum</name>
    <dbReference type="NCBI Taxonomy" id="144550"/>
    <lineage>
        <taxon>Bacteria</taxon>
        <taxon>Bacillati</taxon>
        <taxon>Actinomycetota</taxon>
        <taxon>Actinomycetes</taxon>
        <taxon>Mycobacteriales</taxon>
        <taxon>Mycobacteriaceae</taxon>
        <taxon>Mycolicibacterium</taxon>
    </lineage>
</organism>
<gene>
    <name evidence="1" type="ORF">RMCFA_2408</name>
</gene>
<dbReference type="EMBL" id="BCSZ01000022">
    <property type="protein sequence ID" value="GAT02296.1"/>
    <property type="molecule type" value="Genomic_DNA"/>
</dbReference>
<reference evidence="2" key="2">
    <citation type="submission" date="2016-02" db="EMBL/GenBank/DDBJ databases">
        <title>Draft genome sequence of five rapidly growing Mycobacterium species.</title>
        <authorList>
            <person name="Katahira K."/>
            <person name="Gotou Y."/>
            <person name="Iida K."/>
            <person name="Ogura Y."/>
            <person name="Hayashi T."/>
        </authorList>
    </citation>
    <scope>NUCLEOTIDE SEQUENCE [LARGE SCALE GENOMIC DNA]</scope>
    <source>
        <strain evidence="2">JCM6368</strain>
    </source>
</reference>
<comment type="caution">
    <text evidence="1">The sequence shown here is derived from an EMBL/GenBank/DDBJ whole genome shotgun (WGS) entry which is preliminary data.</text>
</comment>
<protein>
    <submittedName>
        <fullName evidence="1">Uncharacterized protein</fullName>
    </submittedName>
</protein>